<dbReference type="InterPro" id="IPR011992">
    <property type="entry name" value="EF-hand-dom_pair"/>
</dbReference>
<evidence type="ECO:0000313" key="6">
    <source>
        <dbReference type="Proteomes" id="UP000007648"/>
    </source>
</evidence>
<dbReference type="InterPro" id="IPR051111">
    <property type="entry name" value="Ca-binding_regulatory"/>
</dbReference>
<accession>G3VHR7</accession>
<dbReference type="InterPro" id="IPR002048">
    <property type="entry name" value="EF_hand_dom"/>
</dbReference>
<evidence type="ECO:0000313" key="5">
    <source>
        <dbReference type="Ensembl" id="ENSSHAP00000002721.2"/>
    </source>
</evidence>
<keyword evidence="6" id="KW-1185">Reference proteome</keyword>
<organism evidence="5 6">
    <name type="scientific">Sarcophilus harrisii</name>
    <name type="common">Tasmanian devil</name>
    <name type="synonym">Sarcophilus laniarius</name>
    <dbReference type="NCBI Taxonomy" id="9305"/>
    <lineage>
        <taxon>Eukaryota</taxon>
        <taxon>Metazoa</taxon>
        <taxon>Chordata</taxon>
        <taxon>Craniata</taxon>
        <taxon>Vertebrata</taxon>
        <taxon>Euteleostomi</taxon>
        <taxon>Mammalia</taxon>
        <taxon>Metatheria</taxon>
        <taxon>Dasyuromorphia</taxon>
        <taxon>Dasyuridae</taxon>
        <taxon>Sarcophilus</taxon>
    </lineage>
</organism>
<evidence type="ECO:0000256" key="1">
    <source>
        <dbReference type="ARBA" id="ARBA00022737"/>
    </source>
</evidence>
<protein>
    <recommendedName>
        <fullName evidence="4">EF-hand domain-containing protein</fullName>
    </recommendedName>
</protein>
<reference evidence="5 6" key="1">
    <citation type="journal article" date="2011" name="Proc. Natl. Acad. Sci. U.S.A.">
        <title>Genetic diversity and population structure of the endangered marsupial Sarcophilus harrisii (Tasmanian devil).</title>
        <authorList>
            <person name="Miller W."/>
            <person name="Hayes V.M."/>
            <person name="Ratan A."/>
            <person name="Petersen D.C."/>
            <person name="Wittekindt N.E."/>
            <person name="Miller J."/>
            <person name="Walenz B."/>
            <person name="Knight J."/>
            <person name="Qi J."/>
            <person name="Zhao F."/>
            <person name="Wang Q."/>
            <person name="Bedoya-Reina O.C."/>
            <person name="Katiyar N."/>
            <person name="Tomsho L.P."/>
            <person name="Kasson L.M."/>
            <person name="Hardie R.A."/>
            <person name="Woodbridge P."/>
            <person name="Tindall E.A."/>
            <person name="Bertelsen M.F."/>
            <person name="Dixon D."/>
            <person name="Pyecroft S."/>
            <person name="Helgen K.M."/>
            <person name="Lesk A.M."/>
            <person name="Pringle T.H."/>
            <person name="Patterson N."/>
            <person name="Zhang Y."/>
            <person name="Kreiss A."/>
            <person name="Woods G.M."/>
            <person name="Jones M.E."/>
            <person name="Schuster S.C."/>
        </authorList>
    </citation>
    <scope>NUCLEOTIDE SEQUENCE [LARGE SCALE GENOMIC DNA]</scope>
</reference>
<dbReference type="PANTHER" id="PTHR46311:SF3">
    <property type="entry name" value="CALCIUM-BINDING PROTEIN 8"/>
    <property type="match status" value="1"/>
</dbReference>
<keyword evidence="1" id="KW-0677">Repeat</keyword>
<feature type="region of interest" description="Disordered" evidence="2">
    <location>
        <begin position="152"/>
        <end position="235"/>
    </location>
</feature>
<feature type="signal peptide" evidence="3">
    <location>
        <begin position="1"/>
        <end position="15"/>
    </location>
</feature>
<evidence type="ECO:0000259" key="4">
    <source>
        <dbReference type="PROSITE" id="PS50222"/>
    </source>
</evidence>
<proteinExistence type="predicted"/>
<dbReference type="GeneTree" id="ENSGT00440000033504"/>
<reference evidence="5" key="2">
    <citation type="submission" date="2025-08" db="UniProtKB">
        <authorList>
            <consortium name="Ensembl"/>
        </authorList>
    </citation>
    <scope>IDENTIFICATION</scope>
</reference>
<dbReference type="PROSITE" id="PS50222">
    <property type="entry name" value="EF_HAND_2"/>
    <property type="match status" value="1"/>
</dbReference>
<dbReference type="SUPFAM" id="SSF47473">
    <property type="entry name" value="EF-hand"/>
    <property type="match status" value="1"/>
</dbReference>
<feature type="compositionally biased region" description="Gly residues" evidence="2">
    <location>
        <begin position="207"/>
        <end position="217"/>
    </location>
</feature>
<dbReference type="Gene3D" id="1.10.238.10">
    <property type="entry name" value="EF-hand"/>
    <property type="match status" value="1"/>
</dbReference>
<feature type="chain" id="PRO_5029731443" description="EF-hand domain-containing protein" evidence="3">
    <location>
        <begin position="16"/>
        <end position="339"/>
    </location>
</feature>
<dbReference type="PANTHER" id="PTHR46311">
    <property type="entry name" value="CALCIUM-BINDING PROTEIN 8-RELATED"/>
    <property type="match status" value="1"/>
</dbReference>
<dbReference type="HOGENOM" id="CLU_047014_1_0_1"/>
<dbReference type="Ensembl" id="ENSSHAT00000002752.2">
    <property type="protein sequence ID" value="ENSSHAP00000002721.2"/>
    <property type="gene ID" value="ENSSHAG00000002408.2"/>
</dbReference>
<feature type="domain" description="EF-hand" evidence="4">
    <location>
        <begin position="269"/>
        <end position="304"/>
    </location>
</feature>
<dbReference type="eggNOG" id="ENOG502QRXK">
    <property type="taxonomic scope" value="Eukaryota"/>
</dbReference>
<dbReference type="AlphaFoldDB" id="G3VHR7"/>
<dbReference type="InParanoid" id="G3VHR7"/>
<evidence type="ECO:0000256" key="2">
    <source>
        <dbReference type="SAM" id="MobiDB-lite"/>
    </source>
</evidence>
<feature type="region of interest" description="Disordered" evidence="2">
    <location>
        <begin position="308"/>
        <end position="339"/>
    </location>
</feature>
<dbReference type="Proteomes" id="UP000007648">
    <property type="component" value="Unassembled WGS sequence"/>
</dbReference>
<evidence type="ECO:0000256" key="3">
    <source>
        <dbReference type="SAM" id="SignalP"/>
    </source>
</evidence>
<reference evidence="5" key="3">
    <citation type="submission" date="2025-09" db="UniProtKB">
        <authorList>
            <consortium name="Ensembl"/>
        </authorList>
    </citation>
    <scope>IDENTIFICATION</scope>
</reference>
<name>G3VHR7_SARHA</name>
<feature type="compositionally biased region" description="Pro residues" evidence="2">
    <location>
        <begin position="171"/>
        <end position="180"/>
    </location>
</feature>
<dbReference type="GO" id="GO:0032588">
    <property type="term" value="C:trans-Golgi network membrane"/>
    <property type="evidence" value="ECO:0007669"/>
    <property type="project" value="TreeGrafter"/>
</dbReference>
<sequence length="339" mass="34588">MFLSLCLYSVSVSLSLFLAPLPPPRSLSVVLVLPSPKIPPECVCVSGKGLPETYLEPPAPPSLFPLPSAPRPLSLGAHKYGASGIPAGGGGPPGAGFREAAACPQGVAPPMRSGAPVVAPPPAPALVSHWPPLLPGLRPGLLSAGPAGKGLCGGPAPVRPSPSPGGAARWPAPPSLPHPPLRARAPGSPPQVRAAPSRHQPRPSMAGRGGPQEGDGPPGEAPQPPSEESGGDPGETLEKARELFFLCDKEAKGFITKADLQRLQNELPLTREQLESVFESLDRGHAGFLTPREFSMGLGAFVGAEMPGSGPALGSQEETFESGWLPGPGAPEEEEAGAE</sequence>
<dbReference type="GO" id="GO:0005509">
    <property type="term" value="F:calcium ion binding"/>
    <property type="evidence" value="ECO:0007669"/>
    <property type="project" value="InterPro"/>
</dbReference>
<keyword evidence="3" id="KW-0732">Signal</keyword>